<keyword evidence="1" id="KW-1133">Transmembrane helix</keyword>
<keyword evidence="1" id="KW-0472">Membrane</keyword>
<dbReference type="EMBL" id="CAMPGE010021703">
    <property type="protein sequence ID" value="CAI2379830.1"/>
    <property type="molecule type" value="Genomic_DNA"/>
</dbReference>
<gene>
    <name evidence="2" type="ORF">ECRASSUSDP1_LOCUS21250</name>
</gene>
<dbReference type="PANTHER" id="PTHR12242">
    <property type="entry name" value="OS02G0130600 PROTEIN-RELATED"/>
    <property type="match status" value="1"/>
</dbReference>
<feature type="transmembrane region" description="Helical" evidence="1">
    <location>
        <begin position="164"/>
        <end position="184"/>
    </location>
</feature>
<evidence type="ECO:0000256" key="1">
    <source>
        <dbReference type="SAM" id="Phobius"/>
    </source>
</evidence>
<comment type="caution">
    <text evidence="2">The sequence shown here is derived from an EMBL/GenBank/DDBJ whole genome shotgun (WGS) entry which is preliminary data.</text>
</comment>
<keyword evidence="3" id="KW-1185">Reference proteome</keyword>
<dbReference type="Proteomes" id="UP001295684">
    <property type="component" value="Unassembled WGS sequence"/>
</dbReference>
<dbReference type="AlphaFoldDB" id="A0AAD1XVI3"/>
<proteinExistence type="predicted"/>
<dbReference type="GO" id="GO:0016020">
    <property type="term" value="C:membrane"/>
    <property type="evidence" value="ECO:0007669"/>
    <property type="project" value="TreeGrafter"/>
</dbReference>
<feature type="transmembrane region" description="Helical" evidence="1">
    <location>
        <begin position="98"/>
        <end position="121"/>
    </location>
</feature>
<name>A0AAD1XVI3_EUPCR</name>
<evidence type="ECO:0000313" key="2">
    <source>
        <dbReference type="EMBL" id="CAI2379830.1"/>
    </source>
</evidence>
<keyword evidence="1" id="KW-0812">Transmembrane</keyword>
<feature type="transmembrane region" description="Helical" evidence="1">
    <location>
        <begin position="31"/>
        <end position="51"/>
    </location>
</feature>
<protein>
    <submittedName>
        <fullName evidence="2">Uncharacterized protein</fullName>
    </submittedName>
</protein>
<evidence type="ECO:0000313" key="3">
    <source>
        <dbReference type="Proteomes" id="UP001295684"/>
    </source>
</evidence>
<accession>A0AAD1XVI3</accession>
<feature type="transmembrane region" description="Helical" evidence="1">
    <location>
        <begin position="196"/>
        <end position="219"/>
    </location>
</feature>
<organism evidence="2 3">
    <name type="scientific">Euplotes crassus</name>
    <dbReference type="NCBI Taxonomy" id="5936"/>
    <lineage>
        <taxon>Eukaryota</taxon>
        <taxon>Sar</taxon>
        <taxon>Alveolata</taxon>
        <taxon>Ciliophora</taxon>
        <taxon>Intramacronucleata</taxon>
        <taxon>Spirotrichea</taxon>
        <taxon>Hypotrichia</taxon>
        <taxon>Euplotida</taxon>
        <taxon>Euplotidae</taxon>
        <taxon>Moneuplotes</taxon>
    </lineage>
</organism>
<feature type="transmembrane region" description="Helical" evidence="1">
    <location>
        <begin position="133"/>
        <end position="152"/>
    </location>
</feature>
<sequence length="242" mass="28605">MSWETFFWGSDAEAIYRNFHRHRLSFNFVQVMRDIMSLVLFALIGIAWYFLGQYTLLFLTNWGIHLAYISLHLNSMATQDQQNHPGKVKGFLKWRWRLAVIIFQVALNLEILLTILFWGLLWKTPEEYTYGHFIAILAHSLPAGFLLIDFLLQKWVFRFNHIWFIFLTALIYGIVNFMFVKYTGVYVYPILKWNDIVSIILSFLALVMIAAIQGSLYIISLLNKRRSNKIPLYVPIQLIQTR</sequence>
<reference evidence="2" key="1">
    <citation type="submission" date="2023-07" db="EMBL/GenBank/DDBJ databases">
        <authorList>
            <consortium name="AG Swart"/>
            <person name="Singh M."/>
            <person name="Singh A."/>
            <person name="Seah K."/>
            <person name="Emmerich C."/>
        </authorList>
    </citation>
    <scope>NUCLEOTIDE SEQUENCE</scope>
    <source>
        <strain evidence="2">DP1</strain>
    </source>
</reference>